<evidence type="ECO:0000313" key="4">
    <source>
        <dbReference type="Proteomes" id="UP000565205"/>
    </source>
</evidence>
<dbReference type="GO" id="GO:0008237">
    <property type="term" value="F:metallopeptidase activity"/>
    <property type="evidence" value="ECO:0007669"/>
    <property type="project" value="InterPro"/>
</dbReference>
<feature type="chain" id="PRO_5032716502" evidence="1">
    <location>
        <begin position="30"/>
        <end position="656"/>
    </location>
</feature>
<dbReference type="SUPFAM" id="SSF55486">
    <property type="entry name" value="Metalloproteases ('zincins'), catalytic domain"/>
    <property type="match status" value="1"/>
</dbReference>
<proteinExistence type="predicted"/>
<evidence type="ECO:0000313" key="3">
    <source>
        <dbReference type="EMBL" id="NVN28901.1"/>
    </source>
</evidence>
<sequence length="656" mass="73306">MVREYHILSRRAVLSLVVLAACPALPCAAADAGWSDPLAPLELPRAANAFRDGAGLPGPAYWQNRADYRIAVAIDAKTDVLSGQETITYANNSPDSLDRIWLYLDQNIYRRDARASVIASKWFGQHFTDGDVIESVQVIDGTGSYTPKTIVSDTRMAVELQRDLGSHHALKLKIAWHYTVPGPWGGRTAVTPDSEGKIYEIAQFYPRVAVYDDLRGWDTLPYLGAEFYNEYGSYDYSVTAPANMVVAGSGALVNEAQVLDAAQRARLAQARASDKTVMIRTAADVDAAPRETSRTRTWHFTMTPTRDVAFVASRAYLWDAARINLPDGRHATAMSLYPKQDQGADKWGRSSEYLKDSVENFSRRWYPYPWPNAINIAGHGANMEYPGIVFDGIRDVGRELFWVTAHEIGHGWFPMIVGSNERRWAFMDEGFNTFIDTIESDDFNHGEYAPKRDSEYAPGGGKPADEIVGLLRDPKAPVILTPADSVGEAYRHPVEYFKPAFGLTMLRETILGPERFDRAFRRYIAAWAFRHPDPSDFFRAMSSDSGEDLGWFWRGWFMNNAPLDYALESVRYVDGDPAKGAELTLLDKGGLILPAPLRLTFADGHVENRVLPVETWRYRPNVTIGLHTSAKLSRVELDPDHAIPDADRSNDSLTVP</sequence>
<feature type="signal peptide" evidence="1">
    <location>
        <begin position="1"/>
        <end position="29"/>
    </location>
</feature>
<dbReference type="AlphaFoldDB" id="A0A850NGA2"/>
<evidence type="ECO:0000259" key="2">
    <source>
        <dbReference type="Pfam" id="PF01433"/>
    </source>
</evidence>
<comment type="caution">
    <text evidence="3">The sequence shown here is derived from an EMBL/GenBank/DDBJ whole genome shotgun (WGS) entry which is preliminary data.</text>
</comment>
<dbReference type="GO" id="GO:0008270">
    <property type="term" value="F:zinc ion binding"/>
    <property type="evidence" value="ECO:0007669"/>
    <property type="project" value="InterPro"/>
</dbReference>
<keyword evidence="1" id="KW-0732">Signal</keyword>
<dbReference type="InterPro" id="IPR014782">
    <property type="entry name" value="Peptidase_M1_dom"/>
</dbReference>
<reference evidence="3 4" key="1">
    <citation type="submission" date="2020-06" db="EMBL/GenBank/DDBJ databases">
        <title>Description of novel acetic acid bacteria.</title>
        <authorList>
            <person name="Sombolestani A."/>
        </authorList>
    </citation>
    <scope>NUCLEOTIDE SEQUENCE [LARGE SCALE GENOMIC DNA]</scope>
    <source>
        <strain evidence="3 4">LMG 26838</strain>
    </source>
</reference>
<dbReference type="CDD" id="cd09604">
    <property type="entry name" value="M1_APN_like"/>
    <property type="match status" value="1"/>
</dbReference>
<dbReference type="Pfam" id="PF01433">
    <property type="entry name" value="Peptidase_M1"/>
    <property type="match status" value="1"/>
</dbReference>
<accession>A0A850NGA2</accession>
<dbReference type="Proteomes" id="UP000565205">
    <property type="component" value="Unassembled WGS sequence"/>
</dbReference>
<protein>
    <submittedName>
        <fullName evidence="3">M1 family metallopeptidase</fullName>
    </submittedName>
</protein>
<dbReference type="EMBL" id="JABXXQ010000004">
    <property type="protein sequence ID" value="NVN28901.1"/>
    <property type="molecule type" value="Genomic_DNA"/>
</dbReference>
<gene>
    <name evidence="3" type="ORF">HUK83_00880</name>
</gene>
<organism evidence="3 4">
    <name type="scientific">Endobacter medicaginis</name>
    <dbReference type="NCBI Taxonomy" id="1181271"/>
    <lineage>
        <taxon>Bacteria</taxon>
        <taxon>Pseudomonadati</taxon>
        <taxon>Pseudomonadota</taxon>
        <taxon>Alphaproteobacteria</taxon>
        <taxon>Acetobacterales</taxon>
        <taxon>Acetobacteraceae</taxon>
        <taxon>Endobacter</taxon>
    </lineage>
</organism>
<dbReference type="InterPro" id="IPR027268">
    <property type="entry name" value="Peptidase_M4/M1_CTD_sf"/>
</dbReference>
<dbReference type="PROSITE" id="PS51257">
    <property type="entry name" value="PROKAR_LIPOPROTEIN"/>
    <property type="match status" value="1"/>
</dbReference>
<feature type="domain" description="Peptidase M1 membrane alanine aminopeptidase" evidence="2">
    <location>
        <begin position="398"/>
        <end position="556"/>
    </location>
</feature>
<dbReference type="Gene3D" id="1.10.390.10">
    <property type="entry name" value="Neutral Protease Domain 2"/>
    <property type="match status" value="1"/>
</dbReference>
<evidence type="ECO:0000256" key="1">
    <source>
        <dbReference type="SAM" id="SignalP"/>
    </source>
</evidence>
<name>A0A850NGA2_9PROT</name>